<keyword evidence="2" id="KW-0472">Membrane</keyword>
<name>D6RPV7_COPC7</name>
<proteinExistence type="predicted"/>
<feature type="transmembrane region" description="Helical" evidence="2">
    <location>
        <begin position="260"/>
        <end position="287"/>
    </location>
</feature>
<feature type="transmembrane region" description="Helical" evidence="2">
    <location>
        <begin position="41"/>
        <end position="59"/>
    </location>
</feature>
<evidence type="ECO:0000259" key="3">
    <source>
        <dbReference type="Pfam" id="PF20152"/>
    </source>
</evidence>
<dbReference type="KEGG" id="cci:CC1G_15258"/>
<dbReference type="Pfam" id="PF20152">
    <property type="entry name" value="DUF6534"/>
    <property type="match status" value="1"/>
</dbReference>
<evidence type="ECO:0000256" key="1">
    <source>
        <dbReference type="SAM" id="MobiDB-lite"/>
    </source>
</evidence>
<feature type="domain" description="DUF6534" evidence="3">
    <location>
        <begin position="233"/>
        <end position="317"/>
    </location>
</feature>
<keyword evidence="5" id="KW-1185">Reference proteome</keyword>
<sequence>MDQEPIGLTLGAAFYGYTIGAALFGITITQAYHYFMTTTKYGAAWQLYIVIMILCVHYIPQIGKYHPDAVANSPRVLDTLHFLFAVHMMYTYLLVQLGDTEVMSKVVGSLKSMGSVQVFFTIFVQACVILNWVRLVGPFSTSINTVLQPLPTQDLDFFKKPAVVKTVWTCATGDCCKSEPHGHRSKQGSEFLPLLRSNALNPVFLIELQKIDDIKNFSLRFEYVIYVGFGATAFIDMGIAAAMCLMLHKSSPGTKRSSQIIVTLIQYIVGTGLLTSLGALLIMVLYIAWPNSLLYLGIEYSMTRLYAISVLALYNSQARLRDKLNQTRDLNGASMLYFAEPDKIITHHGGTESPVDMNGHAHDPQPRRGDTLDTFATPSSGRHLTRLFENLDAEDTLVERSPQTYVTSGAALTATASRSGRNGRHYTA</sequence>
<feature type="region of interest" description="Disordered" evidence="1">
    <location>
        <begin position="348"/>
        <end position="379"/>
    </location>
</feature>
<organism evidence="4 5">
    <name type="scientific">Coprinopsis cinerea (strain Okayama-7 / 130 / ATCC MYA-4618 / FGSC 9003)</name>
    <name type="common">Inky cap fungus</name>
    <name type="synonym">Hormographiella aspergillata</name>
    <dbReference type="NCBI Taxonomy" id="240176"/>
    <lineage>
        <taxon>Eukaryota</taxon>
        <taxon>Fungi</taxon>
        <taxon>Dikarya</taxon>
        <taxon>Basidiomycota</taxon>
        <taxon>Agaricomycotina</taxon>
        <taxon>Agaricomycetes</taxon>
        <taxon>Agaricomycetidae</taxon>
        <taxon>Agaricales</taxon>
        <taxon>Agaricineae</taxon>
        <taxon>Psathyrellaceae</taxon>
        <taxon>Coprinopsis</taxon>
    </lineage>
</organism>
<dbReference type="InterPro" id="IPR045339">
    <property type="entry name" value="DUF6534"/>
</dbReference>
<feature type="transmembrane region" description="Helical" evidence="2">
    <location>
        <begin position="223"/>
        <end position="248"/>
    </location>
</feature>
<dbReference type="InParanoid" id="D6RPV7"/>
<evidence type="ECO:0000313" key="5">
    <source>
        <dbReference type="Proteomes" id="UP000001861"/>
    </source>
</evidence>
<evidence type="ECO:0000313" key="4">
    <source>
        <dbReference type="EMBL" id="EFI26856.1"/>
    </source>
</evidence>
<dbReference type="OrthoDB" id="3270417at2759"/>
<feature type="transmembrane region" description="Helical" evidence="2">
    <location>
        <begin position="6"/>
        <end position="29"/>
    </location>
</feature>
<feature type="transmembrane region" description="Helical" evidence="2">
    <location>
        <begin position="293"/>
        <end position="314"/>
    </location>
</feature>
<protein>
    <recommendedName>
        <fullName evidence="3">DUF6534 domain-containing protein</fullName>
    </recommendedName>
</protein>
<gene>
    <name evidence="4" type="ORF">CC1G_15258</name>
</gene>
<reference evidence="4 5" key="1">
    <citation type="journal article" date="2010" name="Proc. Natl. Acad. Sci. U.S.A.">
        <title>Insights into evolution of multicellular fungi from the assembled chromosomes of the mushroom Coprinopsis cinerea (Coprinus cinereus).</title>
        <authorList>
            <person name="Stajich J.E."/>
            <person name="Wilke S.K."/>
            <person name="Ahren D."/>
            <person name="Au C.H."/>
            <person name="Birren B.W."/>
            <person name="Borodovsky M."/>
            <person name="Burns C."/>
            <person name="Canback B."/>
            <person name="Casselton L.A."/>
            <person name="Cheng C.K."/>
            <person name="Deng J."/>
            <person name="Dietrich F.S."/>
            <person name="Fargo D.C."/>
            <person name="Farman M.L."/>
            <person name="Gathman A.C."/>
            <person name="Goldberg J."/>
            <person name="Guigo R."/>
            <person name="Hoegger P.J."/>
            <person name="Hooker J.B."/>
            <person name="Huggins A."/>
            <person name="James T.Y."/>
            <person name="Kamada T."/>
            <person name="Kilaru S."/>
            <person name="Kodira C."/>
            <person name="Kues U."/>
            <person name="Kupfer D."/>
            <person name="Kwan H.S."/>
            <person name="Lomsadze A."/>
            <person name="Li W."/>
            <person name="Lilly W.W."/>
            <person name="Ma L.J."/>
            <person name="Mackey A.J."/>
            <person name="Manning G."/>
            <person name="Martin F."/>
            <person name="Muraguchi H."/>
            <person name="Natvig D.O."/>
            <person name="Palmerini H."/>
            <person name="Ramesh M.A."/>
            <person name="Rehmeyer C.J."/>
            <person name="Roe B.A."/>
            <person name="Shenoy N."/>
            <person name="Stanke M."/>
            <person name="Ter-Hovhannisyan V."/>
            <person name="Tunlid A."/>
            <person name="Velagapudi R."/>
            <person name="Vision T.J."/>
            <person name="Zeng Q."/>
            <person name="Zolan M.E."/>
            <person name="Pukkila P.J."/>
        </authorList>
    </citation>
    <scope>NUCLEOTIDE SEQUENCE [LARGE SCALE GENOMIC DNA]</scope>
    <source>
        <strain evidence="5">Okayama-7 / 130 / ATCC MYA-4618 / FGSC 9003</strain>
    </source>
</reference>
<feature type="compositionally biased region" description="Basic and acidic residues" evidence="1">
    <location>
        <begin position="359"/>
        <end position="371"/>
    </location>
</feature>
<dbReference type="EMBL" id="AACS02000010">
    <property type="protein sequence ID" value="EFI26856.1"/>
    <property type="molecule type" value="Genomic_DNA"/>
</dbReference>
<dbReference type="VEuPathDB" id="FungiDB:CC1G_15258"/>
<dbReference type="Proteomes" id="UP000001861">
    <property type="component" value="Unassembled WGS sequence"/>
</dbReference>
<feature type="transmembrane region" description="Helical" evidence="2">
    <location>
        <begin position="79"/>
        <end position="95"/>
    </location>
</feature>
<feature type="transmembrane region" description="Helical" evidence="2">
    <location>
        <begin position="116"/>
        <end position="133"/>
    </location>
</feature>
<dbReference type="RefSeq" id="XP_002910350.1">
    <property type="nucleotide sequence ID" value="XM_002910304.1"/>
</dbReference>
<dbReference type="OMA" id="IALMMCF"/>
<keyword evidence="2" id="KW-1133">Transmembrane helix</keyword>
<keyword evidence="2" id="KW-0812">Transmembrane</keyword>
<evidence type="ECO:0000256" key="2">
    <source>
        <dbReference type="SAM" id="Phobius"/>
    </source>
</evidence>
<comment type="caution">
    <text evidence="4">The sequence shown here is derived from an EMBL/GenBank/DDBJ whole genome shotgun (WGS) entry which is preliminary data.</text>
</comment>
<dbReference type="AlphaFoldDB" id="D6RPV7"/>
<dbReference type="eggNOG" id="ENOG502RBJJ">
    <property type="taxonomic scope" value="Eukaryota"/>
</dbReference>
<accession>D6RPV7</accession>
<dbReference type="GeneID" id="9378771"/>
<dbReference type="HOGENOM" id="CLU_640951_0_0_1"/>